<sequence length="150" mass="17590">MANVTPDSQLCAYECFQRQIGANQEEEDENTSCQEILEIENKGRTEFHNVPISNQPLFEESPSQGSSQKHKRRSSEEAQLHHQKLENDRILERQQRENDQVNAEAQQLQQIERRVAQENQERNCKPRFFWNDESTCELFRTNCATPLQLG</sequence>
<proteinExistence type="predicted"/>
<feature type="region of interest" description="Disordered" evidence="1">
    <location>
        <begin position="44"/>
        <end position="105"/>
    </location>
</feature>
<reference evidence="2" key="1">
    <citation type="submission" date="2021-03" db="EMBL/GenBank/DDBJ databases">
        <title>Draft genome sequence of rust myrtle Austropuccinia psidii MF-1, a brazilian biotype.</title>
        <authorList>
            <person name="Quecine M.C."/>
            <person name="Pachon D.M.R."/>
            <person name="Bonatelli M.L."/>
            <person name="Correr F.H."/>
            <person name="Franceschini L.M."/>
            <person name="Leite T.F."/>
            <person name="Margarido G.R.A."/>
            <person name="Almeida C.A."/>
            <person name="Ferrarezi J.A."/>
            <person name="Labate C.A."/>
        </authorList>
    </citation>
    <scope>NUCLEOTIDE SEQUENCE</scope>
    <source>
        <strain evidence="2">MF-1</strain>
    </source>
</reference>
<organism evidence="2 3">
    <name type="scientific">Austropuccinia psidii MF-1</name>
    <dbReference type="NCBI Taxonomy" id="1389203"/>
    <lineage>
        <taxon>Eukaryota</taxon>
        <taxon>Fungi</taxon>
        <taxon>Dikarya</taxon>
        <taxon>Basidiomycota</taxon>
        <taxon>Pucciniomycotina</taxon>
        <taxon>Pucciniomycetes</taxon>
        <taxon>Pucciniales</taxon>
        <taxon>Sphaerophragmiaceae</taxon>
        <taxon>Austropuccinia</taxon>
    </lineage>
</organism>
<gene>
    <name evidence="2" type="ORF">O181_010392</name>
</gene>
<dbReference type="EMBL" id="AVOT02002513">
    <property type="protein sequence ID" value="MBW0470677.1"/>
    <property type="molecule type" value="Genomic_DNA"/>
</dbReference>
<evidence type="ECO:0000313" key="2">
    <source>
        <dbReference type="EMBL" id="MBW0470677.1"/>
    </source>
</evidence>
<dbReference type="Proteomes" id="UP000765509">
    <property type="component" value="Unassembled WGS sequence"/>
</dbReference>
<accession>A0A9Q3BSI9</accession>
<dbReference type="AlphaFoldDB" id="A0A9Q3BSI9"/>
<feature type="compositionally biased region" description="Polar residues" evidence="1">
    <location>
        <begin position="51"/>
        <end position="67"/>
    </location>
</feature>
<protein>
    <submittedName>
        <fullName evidence="2">Uncharacterized protein</fullName>
    </submittedName>
</protein>
<feature type="compositionally biased region" description="Basic and acidic residues" evidence="1">
    <location>
        <begin position="74"/>
        <end position="99"/>
    </location>
</feature>
<keyword evidence="3" id="KW-1185">Reference proteome</keyword>
<name>A0A9Q3BSI9_9BASI</name>
<evidence type="ECO:0000313" key="3">
    <source>
        <dbReference type="Proteomes" id="UP000765509"/>
    </source>
</evidence>
<comment type="caution">
    <text evidence="2">The sequence shown here is derived from an EMBL/GenBank/DDBJ whole genome shotgun (WGS) entry which is preliminary data.</text>
</comment>
<evidence type="ECO:0000256" key="1">
    <source>
        <dbReference type="SAM" id="MobiDB-lite"/>
    </source>
</evidence>